<dbReference type="GO" id="GO:0005886">
    <property type="term" value="C:plasma membrane"/>
    <property type="evidence" value="ECO:0007669"/>
    <property type="project" value="UniProtKB-SubCell"/>
</dbReference>
<evidence type="ECO:0000256" key="6">
    <source>
        <dbReference type="ARBA" id="ARBA00038076"/>
    </source>
</evidence>
<evidence type="ECO:0000313" key="11">
    <source>
        <dbReference type="Proteomes" id="UP000494245"/>
    </source>
</evidence>
<feature type="domain" description="MacB-like periplasmic core" evidence="9">
    <location>
        <begin position="49"/>
        <end position="258"/>
    </location>
</feature>
<feature type="transmembrane region" description="Helical" evidence="7">
    <location>
        <begin position="285"/>
        <end position="315"/>
    </location>
</feature>
<protein>
    <submittedName>
        <fullName evidence="10">Macrolide export ATP-binding/permease protein MacB</fullName>
        <ecNumber evidence="10">3.6.3.-</ecNumber>
    </submittedName>
</protein>
<dbReference type="AlphaFoldDB" id="A0A6V8LZU6"/>
<dbReference type="PANTHER" id="PTHR30572:SF4">
    <property type="entry name" value="ABC TRANSPORTER PERMEASE YTRF"/>
    <property type="match status" value="1"/>
</dbReference>
<keyword evidence="3 7" id="KW-0812">Transmembrane</keyword>
<evidence type="ECO:0000313" key="10">
    <source>
        <dbReference type="EMBL" id="GFK95738.1"/>
    </source>
</evidence>
<reference evidence="10 11" key="2">
    <citation type="submission" date="2020-05" db="EMBL/GenBank/DDBJ databases">
        <title>Draft genome sequence of Desulfovibrio sp. strainFSS-1.</title>
        <authorList>
            <person name="Shimoshige H."/>
            <person name="Kobayashi H."/>
            <person name="Maekawa T."/>
        </authorList>
    </citation>
    <scope>NUCLEOTIDE SEQUENCE [LARGE SCALE GENOMIC DNA]</scope>
    <source>
        <strain evidence="10 11">SIID29052-01</strain>
    </source>
</reference>
<gene>
    <name evidence="10" type="primary">macB_5</name>
    <name evidence="10" type="ORF">NNJEOMEG_03606</name>
</gene>
<evidence type="ECO:0000259" key="8">
    <source>
        <dbReference type="Pfam" id="PF02687"/>
    </source>
</evidence>
<keyword evidence="4 7" id="KW-1133">Transmembrane helix</keyword>
<dbReference type="Pfam" id="PF02687">
    <property type="entry name" value="FtsX"/>
    <property type="match status" value="1"/>
</dbReference>
<feature type="transmembrane region" description="Helical" evidence="7">
    <location>
        <begin position="45"/>
        <end position="65"/>
    </location>
</feature>
<comment type="caution">
    <text evidence="10">The sequence shown here is derived from an EMBL/GenBank/DDBJ whole genome shotgun (WGS) entry which is preliminary data.</text>
</comment>
<name>A0A6V8LZU6_9BACT</name>
<feature type="transmembrane region" description="Helical" evidence="7">
    <location>
        <begin position="336"/>
        <end position="358"/>
    </location>
</feature>
<proteinExistence type="inferred from homology"/>
<comment type="similarity">
    <text evidence="6">Belongs to the ABC-4 integral membrane protein family.</text>
</comment>
<sequence>MTNKTTLHSLRAAGFLPPDRGTRFLRFMDLIRISLREVMRKRRRYIGVMASIALGTAGFITIVTMGRDLKANFNNDLDLLGGATIIAAHFDPQMYDRQEWFRTHTIEAVEAIPGVKDVTGIRTRAGVTTTYQEKVYGFNLHGVDVNYWSLFSFTPRLGRLFTPEDIAHGSKVCVLGQDLAKTIFGSPEASLGQYLNMDNNLYQVVGIIGGVRAADKTLMAFVPVTTAKARIQDISQISSLYVRCNTWDDVAPVADALGRIIKANQTDKGLRVQVGWEPLKQVQRMFWWVSLFIYASIGATLVLGGFGIWNIMMAAVTARTREIGLKKAMGAEDSDILWQFLFEALSVTFGSAMLGVLLGRFGIEYMSRMLGSRPPEGLFALCLAAGLAFAAVLGVGAGLYPSIRASRMQVVDAMRYE</sequence>
<keyword evidence="5 7" id="KW-0472">Membrane</keyword>
<evidence type="ECO:0000256" key="4">
    <source>
        <dbReference type="ARBA" id="ARBA00022989"/>
    </source>
</evidence>
<keyword evidence="11" id="KW-1185">Reference proteome</keyword>
<dbReference type="PANTHER" id="PTHR30572">
    <property type="entry name" value="MEMBRANE COMPONENT OF TRANSPORTER-RELATED"/>
    <property type="match status" value="1"/>
</dbReference>
<accession>A0A6V8LZU6</accession>
<dbReference type="GO" id="GO:0005524">
    <property type="term" value="F:ATP binding"/>
    <property type="evidence" value="ECO:0007669"/>
    <property type="project" value="UniProtKB-KW"/>
</dbReference>
<keyword evidence="10" id="KW-0547">Nucleotide-binding</keyword>
<dbReference type="GO" id="GO:0022857">
    <property type="term" value="F:transmembrane transporter activity"/>
    <property type="evidence" value="ECO:0007669"/>
    <property type="project" value="TreeGrafter"/>
</dbReference>
<dbReference type="Pfam" id="PF12704">
    <property type="entry name" value="MacB_PCD"/>
    <property type="match status" value="1"/>
</dbReference>
<reference evidence="10 11" key="1">
    <citation type="submission" date="2020-04" db="EMBL/GenBank/DDBJ databases">
        <authorList>
            <consortium name="Desulfovibrio sp. FSS-1 genome sequencing consortium"/>
            <person name="Shimoshige H."/>
            <person name="Kobayashi H."/>
            <person name="Maekawa T."/>
        </authorList>
    </citation>
    <scope>NUCLEOTIDE SEQUENCE [LARGE SCALE GENOMIC DNA]</scope>
    <source>
        <strain evidence="10 11">SIID29052-01</strain>
    </source>
</reference>
<dbReference type="RefSeq" id="WP_173086877.1">
    <property type="nucleotide sequence ID" value="NZ_BLTE01000021.1"/>
</dbReference>
<keyword evidence="10" id="KW-0378">Hydrolase</keyword>
<dbReference type="InterPro" id="IPR025857">
    <property type="entry name" value="MacB_PCD"/>
</dbReference>
<evidence type="ECO:0000259" key="9">
    <source>
        <dbReference type="Pfam" id="PF12704"/>
    </source>
</evidence>
<organism evidence="10 11">
    <name type="scientific">Fundidesulfovibrio magnetotacticus</name>
    <dbReference type="NCBI Taxonomy" id="2730080"/>
    <lineage>
        <taxon>Bacteria</taxon>
        <taxon>Pseudomonadati</taxon>
        <taxon>Thermodesulfobacteriota</taxon>
        <taxon>Desulfovibrionia</taxon>
        <taxon>Desulfovibrionales</taxon>
        <taxon>Desulfovibrionaceae</taxon>
        <taxon>Fundidesulfovibrio</taxon>
    </lineage>
</organism>
<dbReference type="GO" id="GO:0016787">
    <property type="term" value="F:hydrolase activity"/>
    <property type="evidence" value="ECO:0007669"/>
    <property type="project" value="UniProtKB-KW"/>
</dbReference>
<evidence type="ECO:0000256" key="3">
    <source>
        <dbReference type="ARBA" id="ARBA00022692"/>
    </source>
</evidence>
<dbReference type="InterPro" id="IPR050250">
    <property type="entry name" value="Macrolide_Exporter_MacB"/>
</dbReference>
<comment type="subcellular location">
    <subcellularLocation>
        <location evidence="1">Cell membrane</location>
        <topology evidence="1">Multi-pass membrane protein</topology>
    </subcellularLocation>
</comment>
<dbReference type="EC" id="3.6.3.-" evidence="10"/>
<feature type="transmembrane region" description="Helical" evidence="7">
    <location>
        <begin position="378"/>
        <end position="400"/>
    </location>
</feature>
<feature type="domain" description="ABC3 transporter permease C-terminal" evidence="8">
    <location>
        <begin position="297"/>
        <end position="409"/>
    </location>
</feature>
<evidence type="ECO:0000256" key="5">
    <source>
        <dbReference type="ARBA" id="ARBA00023136"/>
    </source>
</evidence>
<evidence type="ECO:0000256" key="7">
    <source>
        <dbReference type="SAM" id="Phobius"/>
    </source>
</evidence>
<keyword evidence="2" id="KW-1003">Cell membrane</keyword>
<evidence type="ECO:0000256" key="2">
    <source>
        <dbReference type="ARBA" id="ARBA00022475"/>
    </source>
</evidence>
<dbReference type="Proteomes" id="UP000494245">
    <property type="component" value="Unassembled WGS sequence"/>
</dbReference>
<dbReference type="EMBL" id="BLTE01000021">
    <property type="protein sequence ID" value="GFK95738.1"/>
    <property type="molecule type" value="Genomic_DNA"/>
</dbReference>
<keyword evidence="10" id="KW-0067">ATP-binding</keyword>
<evidence type="ECO:0000256" key="1">
    <source>
        <dbReference type="ARBA" id="ARBA00004651"/>
    </source>
</evidence>
<dbReference type="InterPro" id="IPR003838">
    <property type="entry name" value="ABC3_permease_C"/>
</dbReference>